<keyword evidence="4 5" id="KW-0472">Membrane</keyword>
<dbReference type="Pfam" id="PF04893">
    <property type="entry name" value="Yip1"/>
    <property type="match status" value="1"/>
</dbReference>
<name>A0A2S9QEY9_9HYPH</name>
<comment type="caution">
    <text evidence="7">The sequence shown here is derived from an EMBL/GenBank/DDBJ whole genome shotgun (WGS) entry which is preliminary data.</text>
</comment>
<feature type="transmembrane region" description="Helical" evidence="5">
    <location>
        <begin position="49"/>
        <end position="71"/>
    </location>
</feature>
<keyword evidence="2 5" id="KW-0812">Transmembrane</keyword>
<feature type="transmembrane region" description="Helical" evidence="5">
    <location>
        <begin position="175"/>
        <end position="197"/>
    </location>
</feature>
<dbReference type="GO" id="GO:0016020">
    <property type="term" value="C:membrane"/>
    <property type="evidence" value="ECO:0007669"/>
    <property type="project" value="UniProtKB-SubCell"/>
</dbReference>
<evidence type="ECO:0000256" key="3">
    <source>
        <dbReference type="ARBA" id="ARBA00022989"/>
    </source>
</evidence>
<evidence type="ECO:0000256" key="5">
    <source>
        <dbReference type="SAM" id="Phobius"/>
    </source>
</evidence>
<feature type="transmembrane region" description="Helical" evidence="5">
    <location>
        <begin position="114"/>
        <end position="135"/>
    </location>
</feature>
<evidence type="ECO:0000259" key="6">
    <source>
        <dbReference type="Pfam" id="PF04893"/>
    </source>
</evidence>
<evidence type="ECO:0000313" key="8">
    <source>
        <dbReference type="Proteomes" id="UP000237682"/>
    </source>
</evidence>
<proteinExistence type="predicted"/>
<comment type="subcellular location">
    <subcellularLocation>
        <location evidence="1">Membrane</location>
        <topology evidence="1">Multi-pass membrane protein</topology>
    </subcellularLocation>
</comment>
<keyword evidence="8" id="KW-1185">Reference proteome</keyword>
<sequence>MQRERSIGDVIPMVMDIVARARNLLLSPGAEWRNIAGEATSVERIYRDYVLYLAAIGPIAGFIGTSLIGIAGARIGLASGLLLAVLRYGITLAMLHVMAIVIDRLAPHFGGRSDFLSAFKLAAYSMTAAWLANIFTIIPALALLAIVGLYSVYLLFIGAPVLMRLPAMKAPIYTIAVVLIGLLLNYLVGSMLAALLVQPGFPG</sequence>
<dbReference type="Proteomes" id="UP000237682">
    <property type="component" value="Unassembled WGS sequence"/>
</dbReference>
<dbReference type="AlphaFoldDB" id="A0A2S9QEY9"/>
<feature type="transmembrane region" description="Helical" evidence="5">
    <location>
        <begin position="77"/>
        <end position="102"/>
    </location>
</feature>
<keyword evidence="3 5" id="KW-1133">Transmembrane helix</keyword>
<reference evidence="7 8" key="1">
    <citation type="submission" date="2018-02" db="EMBL/GenBank/DDBJ databases">
        <title>Whole genome sequencing of endophytic bacterium.</title>
        <authorList>
            <person name="Eedara R."/>
            <person name="Podile A.R."/>
        </authorList>
    </citation>
    <scope>NUCLEOTIDE SEQUENCE [LARGE SCALE GENOMIC DNA]</scope>
    <source>
        <strain evidence="7 8">RP1T</strain>
    </source>
</reference>
<dbReference type="OrthoDB" id="7423401at2"/>
<evidence type="ECO:0000313" key="7">
    <source>
        <dbReference type="EMBL" id="PRH87870.1"/>
    </source>
</evidence>
<dbReference type="EMBL" id="PUEJ01000003">
    <property type="protein sequence ID" value="PRH87870.1"/>
    <property type="molecule type" value="Genomic_DNA"/>
</dbReference>
<feature type="domain" description="Yip1" evidence="6">
    <location>
        <begin position="23"/>
        <end position="184"/>
    </location>
</feature>
<feature type="transmembrane region" description="Helical" evidence="5">
    <location>
        <begin position="141"/>
        <end position="163"/>
    </location>
</feature>
<dbReference type="InterPro" id="IPR006977">
    <property type="entry name" value="Yip1_dom"/>
</dbReference>
<evidence type="ECO:0000256" key="2">
    <source>
        <dbReference type="ARBA" id="ARBA00022692"/>
    </source>
</evidence>
<evidence type="ECO:0000256" key="4">
    <source>
        <dbReference type="ARBA" id="ARBA00023136"/>
    </source>
</evidence>
<gene>
    <name evidence="7" type="ORF">C5L14_08140</name>
</gene>
<evidence type="ECO:0000256" key="1">
    <source>
        <dbReference type="ARBA" id="ARBA00004141"/>
    </source>
</evidence>
<accession>A0A2S9QEY9</accession>
<protein>
    <submittedName>
        <fullName evidence="7">YIP1 family protein</fullName>
    </submittedName>
</protein>
<organism evidence="7 8">
    <name type="scientific">Labrys okinawensis</name>
    <dbReference type="NCBI Taxonomy" id="346911"/>
    <lineage>
        <taxon>Bacteria</taxon>
        <taxon>Pseudomonadati</taxon>
        <taxon>Pseudomonadota</taxon>
        <taxon>Alphaproteobacteria</taxon>
        <taxon>Hyphomicrobiales</taxon>
        <taxon>Xanthobacteraceae</taxon>
        <taxon>Labrys</taxon>
    </lineage>
</organism>